<dbReference type="InterPro" id="IPR038717">
    <property type="entry name" value="Tc1-like_DDE_dom"/>
</dbReference>
<dbReference type="InterPro" id="IPR009057">
    <property type="entry name" value="Homeodomain-like_sf"/>
</dbReference>
<evidence type="ECO:0000313" key="3">
    <source>
        <dbReference type="EMBL" id="CAA9296265.1"/>
    </source>
</evidence>
<feature type="domain" description="Tc1-like transposase DDE" evidence="1">
    <location>
        <begin position="183"/>
        <end position="325"/>
    </location>
</feature>
<name>A0A6J4K720_9CHLR</name>
<sequence>MNLTITFCRQTVKTLNDHLHAAFRVGNLPLIKRISALLMLADQHPITTIVHRLSVGRSTIYSWLHAFVLDRFASLHLRKPTGRPAKLTPSQKQRLVDLVAAGPEAAGYTTGCWHSALLQALMLREFDVLYSVHYVSELLRNLGFSYQKARFVSDHLNNEKRQTWLRETWPDIVQTARRKGALLLFGDEASFAQWGSLGYTWAIRGQQPVVKTGGKRKGYKVFGLIDYFTGRLFSAGHTGRFNAESYCDFLSEVLEKTTQPLILIQDGARYHTAVRTKEFFVQQAGRLTVEQLPSYSPDYNPIEHLWRNIKRCNTHNRYFPDFSDLTTAVETALTHFQQHPHEVKQLMGTYLDEVVASACPV</sequence>
<dbReference type="Pfam" id="PF13592">
    <property type="entry name" value="HTH_33"/>
    <property type="match status" value="1"/>
</dbReference>
<dbReference type="SUPFAM" id="SSF46689">
    <property type="entry name" value="Homeodomain-like"/>
    <property type="match status" value="1"/>
</dbReference>
<organism evidence="3">
    <name type="scientific">uncultured Chloroflexia bacterium</name>
    <dbReference type="NCBI Taxonomy" id="1672391"/>
    <lineage>
        <taxon>Bacteria</taxon>
        <taxon>Bacillati</taxon>
        <taxon>Chloroflexota</taxon>
        <taxon>Chloroflexia</taxon>
        <taxon>environmental samples</taxon>
    </lineage>
</organism>
<dbReference type="AlphaFoldDB" id="A0A6J4K720"/>
<dbReference type="Pfam" id="PF13358">
    <property type="entry name" value="DDE_3"/>
    <property type="match status" value="1"/>
</dbReference>
<dbReference type="InterPro" id="IPR012337">
    <property type="entry name" value="RNaseH-like_sf"/>
</dbReference>
<dbReference type="NCBIfam" id="NF033545">
    <property type="entry name" value="transpos_IS630"/>
    <property type="match status" value="1"/>
</dbReference>
<evidence type="ECO:0000259" key="1">
    <source>
        <dbReference type="Pfam" id="PF13358"/>
    </source>
</evidence>
<dbReference type="InterPro" id="IPR047655">
    <property type="entry name" value="Transpos_IS630-like"/>
</dbReference>
<gene>
    <name evidence="3" type="ORF">AVDCRST_MAG93-4281</name>
</gene>
<accession>A0A6J4K720</accession>
<dbReference type="Pfam" id="PF13551">
    <property type="entry name" value="HTH_29"/>
    <property type="match status" value="1"/>
</dbReference>
<dbReference type="InterPro" id="IPR025959">
    <property type="entry name" value="Winged_HTH_dom"/>
</dbReference>
<dbReference type="SUPFAM" id="SSF53098">
    <property type="entry name" value="Ribonuclease H-like"/>
    <property type="match status" value="1"/>
</dbReference>
<protein>
    <recommendedName>
        <fullName evidence="4">Mobile element protein</fullName>
    </recommendedName>
</protein>
<dbReference type="EMBL" id="CADCTR010001441">
    <property type="protein sequence ID" value="CAA9296265.1"/>
    <property type="molecule type" value="Genomic_DNA"/>
</dbReference>
<dbReference type="Gene3D" id="3.30.420.10">
    <property type="entry name" value="Ribonuclease H-like superfamily/Ribonuclease H"/>
    <property type="match status" value="1"/>
</dbReference>
<dbReference type="GO" id="GO:0003676">
    <property type="term" value="F:nucleic acid binding"/>
    <property type="evidence" value="ECO:0007669"/>
    <property type="project" value="InterPro"/>
</dbReference>
<proteinExistence type="predicted"/>
<dbReference type="InterPro" id="IPR036397">
    <property type="entry name" value="RNaseH_sf"/>
</dbReference>
<evidence type="ECO:0000259" key="2">
    <source>
        <dbReference type="Pfam" id="PF13592"/>
    </source>
</evidence>
<evidence type="ECO:0008006" key="4">
    <source>
        <dbReference type="Google" id="ProtNLM"/>
    </source>
</evidence>
<feature type="domain" description="Winged helix-turn helix" evidence="2">
    <location>
        <begin position="110"/>
        <end position="168"/>
    </location>
</feature>
<reference evidence="3" key="1">
    <citation type="submission" date="2020-02" db="EMBL/GenBank/DDBJ databases">
        <authorList>
            <person name="Meier V. D."/>
        </authorList>
    </citation>
    <scope>NUCLEOTIDE SEQUENCE</scope>
    <source>
        <strain evidence="3">AVDCRST_MAG93</strain>
    </source>
</reference>